<dbReference type="PIRSF" id="PIRSF006593">
    <property type="entry name" value="UCP006593"/>
    <property type="match status" value="1"/>
</dbReference>
<dbReference type="Gene3D" id="1.10.285.20">
    <property type="entry name" value="Uncharacterised protein PF01937, DUF89, domain 2"/>
    <property type="match status" value="1"/>
</dbReference>
<protein>
    <submittedName>
        <fullName evidence="2">DUF89 family protein</fullName>
    </submittedName>
</protein>
<feature type="domain" description="Damage-control phosphatase ARMT1-like metal-binding" evidence="1">
    <location>
        <begin position="4"/>
        <end position="274"/>
    </location>
</feature>
<dbReference type="Gene3D" id="3.40.50.10880">
    <property type="entry name" value="Uncharacterised protein PF01937, DUF89, domain 3"/>
    <property type="match status" value="1"/>
</dbReference>
<name>A0A3R9R2A4_9CREN</name>
<proteinExistence type="predicted"/>
<keyword evidence="3" id="KW-1185">Reference proteome</keyword>
<evidence type="ECO:0000313" key="3">
    <source>
        <dbReference type="Proteomes" id="UP000277582"/>
    </source>
</evidence>
<dbReference type="SUPFAM" id="SSF111321">
    <property type="entry name" value="AF1104-like"/>
    <property type="match status" value="1"/>
</dbReference>
<sequence>MRVKPDCIPCFQRQTIQALRLLSLDDSRIEGALRKVISHLLSISWDKTPPEIDYGVQKIIREFAGGDPYANVKKESNDKALSLYPYCKELVRKSEDPVRTAVKIAIAGNIVDFGALSSYDLEGTLNKVLSSDLAVDHYDLFRNMLSRSRSILYFADNAGEIVFDKLLIETLLELKDFKITFVVKGGPLINDATVEDFRYVKIDGVELKTVSNGEPGTGPDRRSDEVLRWIKDHDITISKGQGNYEVLSEFKGIFYMLMVKCPVVAESLSLSIGDSVLMYR</sequence>
<dbReference type="InterPro" id="IPR002791">
    <property type="entry name" value="ARMT1-like_metal-bd"/>
</dbReference>
<dbReference type="AlphaFoldDB" id="A0A3R9R2A4"/>
<dbReference type="RefSeq" id="WP_125670432.1">
    <property type="nucleotide sequence ID" value="NZ_RCOS01000030.1"/>
</dbReference>
<organism evidence="2 3">
    <name type="scientific">Candidatus Methanodesulfokora washburnensis</name>
    <dbReference type="NCBI Taxonomy" id="2478471"/>
    <lineage>
        <taxon>Archaea</taxon>
        <taxon>Thermoproteota</taxon>
        <taxon>Candidatus Korarchaeia</taxon>
        <taxon>Candidatus Korarchaeia incertae sedis</taxon>
        <taxon>Candidatus Methanodesulfokora</taxon>
    </lineage>
</organism>
<accession>A0A3R9R2A4</accession>
<dbReference type="Proteomes" id="UP000277582">
    <property type="component" value="Unassembled WGS sequence"/>
</dbReference>
<dbReference type="Pfam" id="PF01937">
    <property type="entry name" value="ARMT1-like_dom"/>
    <property type="match status" value="1"/>
</dbReference>
<dbReference type="InterPro" id="IPR014444">
    <property type="entry name" value="PH1575-like"/>
</dbReference>
<evidence type="ECO:0000259" key="1">
    <source>
        <dbReference type="Pfam" id="PF01937"/>
    </source>
</evidence>
<comment type="caution">
    <text evidence="2">The sequence shown here is derived from an EMBL/GenBank/DDBJ whole genome shotgun (WGS) entry which is preliminary data.</text>
</comment>
<gene>
    <name evidence="2" type="ORF">D6D85_02205</name>
</gene>
<dbReference type="InterPro" id="IPR036075">
    <property type="entry name" value="ARMT-1-like_metal-bd_sf"/>
</dbReference>
<dbReference type="OrthoDB" id="359165at2157"/>
<dbReference type="EMBL" id="RCOS01000030">
    <property type="protein sequence ID" value="RSN77657.1"/>
    <property type="molecule type" value="Genomic_DNA"/>
</dbReference>
<evidence type="ECO:0000313" key="2">
    <source>
        <dbReference type="EMBL" id="RSN77657.1"/>
    </source>
</evidence>
<reference evidence="2 3" key="1">
    <citation type="submission" date="2018-10" db="EMBL/GenBank/DDBJ databases">
        <title>Co-occurring genomic capacity for anaerobic methane metabolism and dissimilatory sulfite reduction discovered in the Korarchaeota.</title>
        <authorList>
            <person name="Mckay L.J."/>
            <person name="Dlakic M."/>
            <person name="Fields M.W."/>
            <person name="Delmont T.O."/>
            <person name="Eren A.M."/>
            <person name="Jay Z.J."/>
            <person name="Klingelsmith K.B."/>
            <person name="Rusch D.B."/>
            <person name="Inskeep W.P."/>
        </authorList>
    </citation>
    <scope>NUCLEOTIDE SEQUENCE [LARGE SCALE GENOMIC DNA]</scope>
    <source>
        <strain evidence="2 3">MDKW</strain>
    </source>
</reference>